<evidence type="ECO:0000313" key="3">
    <source>
        <dbReference type="EMBL" id="HIZ10274.1"/>
    </source>
</evidence>
<accession>A0A9D2D842</accession>
<organism evidence="3 4">
    <name type="scientific">Candidatus Borkfalkia avicola</name>
    <dbReference type="NCBI Taxonomy" id="2838503"/>
    <lineage>
        <taxon>Bacteria</taxon>
        <taxon>Bacillati</taxon>
        <taxon>Bacillota</taxon>
        <taxon>Clostridia</taxon>
        <taxon>Christensenellales</taxon>
        <taxon>Christensenellaceae</taxon>
        <taxon>Candidatus Borkfalkia</taxon>
    </lineage>
</organism>
<reference evidence="3" key="2">
    <citation type="submission" date="2021-04" db="EMBL/GenBank/DDBJ databases">
        <authorList>
            <person name="Gilroy R."/>
        </authorList>
    </citation>
    <scope>NUCLEOTIDE SEQUENCE</scope>
    <source>
        <strain evidence="3">CHK192-19661</strain>
    </source>
</reference>
<keyword evidence="2" id="KW-0472">Membrane</keyword>
<feature type="region of interest" description="Disordered" evidence="1">
    <location>
        <begin position="68"/>
        <end position="110"/>
    </location>
</feature>
<comment type="caution">
    <text evidence="3">The sequence shown here is derived from an EMBL/GenBank/DDBJ whole genome shotgun (WGS) entry which is preliminary data.</text>
</comment>
<reference evidence="3" key="1">
    <citation type="journal article" date="2021" name="PeerJ">
        <title>Extensive microbial diversity within the chicken gut microbiome revealed by metagenomics and culture.</title>
        <authorList>
            <person name="Gilroy R."/>
            <person name="Ravi A."/>
            <person name="Getino M."/>
            <person name="Pursley I."/>
            <person name="Horton D.L."/>
            <person name="Alikhan N.F."/>
            <person name="Baker D."/>
            <person name="Gharbi K."/>
            <person name="Hall N."/>
            <person name="Watson M."/>
            <person name="Adriaenssens E.M."/>
            <person name="Foster-Nyarko E."/>
            <person name="Jarju S."/>
            <person name="Secka A."/>
            <person name="Antonio M."/>
            <person name="Oren A."/>
            <person name="Chaudhuri R.R."/>
            <person name="La Ragione R."/>
            <person name="Hildebrand F."/>
            <person name="Pallen M.J."/>
        </authorList>
    </citation>
    <scope>NUCLEOTIDE SEQUENCE</scope>
    <source>
        <strain evidence="3">CHK192-19661</strain>
    </source>
</reference>
<keyword evidence="2" id="KW-0812">Transmembrane</keyword>
<dbReference type="Proteomes" id="UP000824025">
    <property type="component" value="Unassembled WGS sequence"/>
</dbReference>
<gene>
    <name evidence="3" type="ORF">H9726_07280</name>
</gene>
<evidence type="ECO:0000256" key="2">
    <source>
        <dbReference type="SAM" id="Phobius"/>
    </source>
</evidence>
<feature type="transmembrane region" description="Helical" evidence="2">
    <location>
        <begin position="41"/>
        <end position="60"/>
    </location>
</feature>
<name>A0A9D2D842_9FIRM</name>
<dbReference type="AlphaFoldDB" id="A0A9D2D842"/>
<proteinExistence type="predicted"/>
<evidence type="ECO:0000313" key="4">
    <source>
        <dbReference type="Proteomes" id="UP000824025"/>
    </source>
</evidence>
<feature type="compositionally biased region" description="Basic and acidic residues" evidence="1">
    <location>
        <begin position="74"/>
        <end position="104"/>
    </location>
</feature>
<dbReference type="EMBL" id="DXCF01000036">
    <property type="protein sequence ID" value="HIZ10274.1"/>
    <property type="molecule type" value="Genomic_DNA"/>
</dbReference>
<keyword evidence="2" id="KW-1133">Transmembrane helix</keyword>
<protein>
    <submittedName>
        <fullName evidence="3">Uncharacterized protein</fullName>
    </submittedName>
</protein>
<evidence type="ECO:0000256" key="1">
    <source>
        <dbReference type="SAM" id="MobiDB-lite"/>
    </source>
</evidence>
<sequence length="110" mass="11856">MRLFAASATWSLFRAVAVAVQEGTIIAASFIADWGNEPLSFLFSAGMAVFNLCVLFYNLFGKPRKYPSARRGAAHGEKTDTEKESDPLLPPREDGDMPEEKSAGDAEGAA</sequence>